<organism evidence="1 2">
    <name type="scientific">Embleya scabrispora</name>
    <dbReference type="NCBI Taxonomy" id="159449"/>
    <lineage>
        <taxon>Bacteria</taxon>
        <taxon>Bacillati</taxon>
        <taxon>Actinomycetota</taxon>
        <taxon>Actinomycetes</taxon>
        <taxon>Kitasatosporales</taxon>
        <taxon>Streptomycetaceae</taxon>
        <taxon>Embleya</taxon>
    </lineage>
</organism>
<dbReference type="STRING" id="159449.B4N89_35915"/>
<dbReference type="Proteomes" id="UP000190037">
    <property type="component" value="Unassembled WGS sequence"/>
</dbReference>
<proteinExistence type="predicted"/>
<evidence type="ECO:0000313" key="2">
    <source>
        <dbReference type="Proteomes" id="UP000190037"/>
    </source>
</evidence>
<keyword evidence="2" id="KW-1185">Reference proteome</keyword>
<protein>
    <submittedName>
        <fullName evidence="1">Uncharacterized protein</fullName>
    </submittedName>
</protein>
<accession>A0A1T3NLZ2</accession>
<dbReference type="EMBL" id="MWQN01000003">
    <property type="protein sequence ID" value="OPC77691.1"/>
    <property type="molecule type" value="Genomic_DNA"/>
</dbReference>
<evidence type="ECO:0000313" key="1">
    <source>
        <dbReference type="EMBL" id="OPC77691.1"/>
    </source>
</evidence>
<name>A0A1T3NLZ2_9ACTN</name>
<reference evidence="1 2" key="1">
    <citation type="submission" date="2017-03" db="EMBL/GenBank/DDBJ databases">
        <title>Draft genome sequence of Streptomyces scabrisporus NF3, endophyte isolated from Amphipterygium adstringens.</title>
        <authorList>
            <person name="Vazquez M."/>
            <person name="Ceapa C.D."/>
            <person name="Rodriguez Luna D."/>
            <person name="Sanchez Esquivel S."/>
        </authorList>
    </citation>
    <scope>NUCLEOTIDE SEQUENCE [LARGE SCALE GENOMIC DNA]</scope>
    <source>
        <strain evidence="1 2">NF3</strain>
    </source>
</reference>
<sequence length="79" mass="8476">MIVLRDLTTNTGESMRRQTIAAAVALAALTAISGAGTARADIDPGIPLPIARNNDHDFTITHQHDWLTIENATTEARLP</sequence>
<dbReference type="AlphaFoldDB" id="A0A1T3NLZ2"/>
<gene>
    <name evidence="1" type="ORF">B4N89_35915</name>
</gene>
<comment type="caution">
    <text evidence="1">The sequence shown here is derived from an EMBL/GenBank/DDBJ whole genome shotgun (WGS) entry which is preliminary data.</text>
</comment>